<organism evidence="2 3">
    <name type="scientific">Exophiala bonariae</name>
    <dbReference type="NCBI Taxonomy" id="1690606"/>
    <lineage>
        <taxon>Eukaryota</taxon>
        <taxon>Fungi</taxon>
        <taxon>Dikarya</taxon>
        <taxon>Ascomycota</taxon>
        <taxon>Pezizomycotina</taxon>
        <taxon>Eurotiomycetes</taxon>
        <taxon>Chaetothyriomycetidae</taxon>
        <taxon>Chaetothyriales</taxon>
        <taxon>Herpotrichiellaceae</taxon>
        <taxon>Exophiala</taxon>
    </lineage>
</organism>
<reference evidence="2 3" key="1">
    <citation type="submission" date="2023-08" db="EMBL/GenBank/DDBJ databases">
        <title>Black Yeasts Isolated from many extreme environments.</title>
        <authorList>
            <person name="Coleine C."/>
            <person name="Stajich J.E."/>
            <person name="Selbmann L."/>
        </authorList>
    </citation>
    <scope>NUCLEOTIDE SEQUENCE [LARGE SCALE GENOMIC DNA]</scope>
    <source>
        <strain evidence="2 3">CCFEE 5792</strain>
    </source>
</reference>
<feature type="compositionally biased region" description="Polar residues" evidence="1">
    <location>
        <begin position="147"/>
        <end position="158"/>
    </location>
</feature>
<protein>
    <recommendedName>
        <fullName evidence="4">Myb-like domain-containing protein</fullName>
    </recommendedName>
</protein>
<accession>A0AAV9N5Y5</accession>
<feature type="compositionally biased region" description="Basic and acidic residues" evidence="1">
    <location>
        <begin position="73"/>
        <end position="90"/>
    </location>
</feature>
<dbReference type="AlphaFoldDB" id="A0AAV9N5Y5"/>
<dbReference type="GeneID" id="89972377"/>
<gene>
    <name evidence="2" type="ORF">LTR84_004198</name>
</gene>
<proteinExistence type="predicted"/>
<feature type="region of interest" description="Disordered" evidence="1">
    <location>
        <begin position="65"/>
        <end position="209"/>
    </location>
</feature>
<feature type="compositionally biased region" description="Basic residues" evidence="1">
    <location>
        <begin position="164"/>
        <end position="173"/>
    </location>
</feature>
<sequence length="209" mass="22287">MTKTRVWDSDEKLVLLETVLLTLGSPVINGDKVVEQWLGDGPAPSARSIREHYRAIIRVAEAKAGIKSGQPKAEAEAEAIKKSEGEDDKGSLVLTTPISKVKLDSTKSKSASGSGSKRSANAGNKGKSVSAKKRKWSSDPEDEAEGATTTDSDDNIVTPSKRVLPSRRSRKTTKVIDNSGYSEDDGFKDDAEKDFGGVGDDAEYGVESA</sequence>
<dbReference type="Proteomes" id="UP001358417">
    <property type="component" value="Unassembled WGS sequence"/>
</dbReference>
<feature type="compositionally biased region" description="Low complexity" evidence="1">
    <location>
        <begin position="108"/>
        <end position="123"/>
    </location>
</feature>
<dbReference type="RefSeq" id="XP_064704888.1">
    <property type="nucleotide sequence ID" value="XM_064847776.1"/>
</dbReference>
<evidence type="ECO:0000313" key="3">
    <source>
        <dbReference type="Proteomes" id="UP001358417"/>
    </source>
</evidence>
<keyword evidence="3" id="KW-1185">Reference proteome</keyword>
<evidence type="ECO:0000313" key="2">
    <source>
        <dbReference type="EMBL" id="KAK5050078.1"/>
    </source>
</evidence>
<dbReference type="EMBL" id="JAVRRD010000018">
    <property type="protein sequence ID" value="KAK5050078.1"/>
    <property type="molecule type" value="Genomic_DNA"/>
</dbReference>
<feature type="compositionally biased region" description="Acidic residues" evidence="1">
    <location>
        <begin position="200"/>
        <end position="209"/>
    </location>
</feature>
<name>A0AAV9N5Y5_9EURO</name>
<comment type="caution">
    <text evidence="2">The sequence shown here is derived from an EMBL/GenBank/DDBJ whole genome shotgun (WGS) entry which is preliminary data.</text>
</comment>
<evidence type="ECO:0000256" key="1">
    <source>
        <dbReference type="SAM" id="MobiDB-lite"/>
    </source>
</evidence>
<evidence type="ECO:0008006" key="4">
    <source>
        <dbReference type="Google" id="ProtNLM"/>
    </source>
</evidence>